<protein>
    <submittedName>
        <fullName evidence="4">5-amino-6-(5-phospho-D-ribitylamino)uracil phosphatase YigB</fullName>
    </submittedName>
</protein>
<dbReference type="SFLD" id="SFLDS00003">
    <property type="entry name" value="Haloacid_Dehalogenase"/>
    <property type="match status" value="1"/>
</dbReference>
<dbReference type="Gene3D" id="3.40.50.1000">
    <property type="entry name" value="HAD superfamily/HAD-like"/>
    <property type="match status" value="1"/>
</dbReference>
<comment type="cofactor">
    <cofactor evidence="1">
        <name>Mg(2+)</name>
        <dbReference type="ChEBI" id="CHEBI:18420"/>
    </cofactor>
</comment>
<dbReference type="PANTHER" id="PTHR46470">
    <property type="entry name" value="N-ACYLNEURAMINATE-9-PHOSPHATASE"/>
    <property type="match status" value="1"/>
</dbReference>
<dbReference type="InterPro" id="IPR006439">
    <property type="entry name" value="HAD-SF_hydro_IA"/>
</dbReference>
<dbReference type="InterPro" id="IPR036412">
    <property type="entry name" value="HAD-like_sf"/>
</dbReference>
<keyword evidence="3" id="KW-0460">Magnesium</keyword>
<keyword evidence="5" id="KW-1185">Reference proteome</keyword>
<evidence type="ECO:0000256" key="1">
    <source>
        <dbReference type="ARBA" id="ARBA00001946"/>
    </source>
</evidence>
<dbReference type="SFLD" id="SFLDG01129">
    <property type="entry name" value="C1.5:_HAD__Beta-PGM__Phosphata"/>
    <property type="match status" value="1"/>
</dbReference>
<dbReference type="InterPro" id="IPR051400">
    <property type="entry name" value="HAD-like_hydrolase"/>
</dbReference>
<organism evidence="4 5">
    <name type="scientific">Aliiglaciecola litoralis</name>
    <dbReference type="NCBI Taxonomy" id="582857"/>
    <lineage>
        <taxon>Bacteria</taxon>
        <taxon>Pseudomonadati</taxon>
        <taxon>Pseudomonadota</taxon>
        <taxon>Gammaproteobacteria</taxon>
        <taxon>Alteromonadales</taxon>
        <taxon>Alteromonadaceae</taxon>
        <taxon>Aliiglaciecola</taxon>
    </lineage>
</organism>
<dbReference type="PANTHER" id="PTHR46470:SF4">
    <property type="entry name" value="5-AMINO-6-(5-PHOSPHO-D-RIBITYLAMINO)URACIL PHOSPHATASE YIGB"/>
    <property type="match status" value="1"/>
</dbReference>
<dbReference type="NCBIfam" id="TIGR01549">
    <property type="entry name" value="HAD-SF-IA-v1"/>
    <property type="match status" value="1"/>
</dbReference>
<dbReference type="EMBL" id="BAAAFD010000004">
    <property type="protein sequence ID" value="GAA0856408.1"/>
    <property type="molecule type" value="Genomic_DNA"/>
</dbReference>
<evidence type="ECO:0000313" key="4">
    <source>
        <dbReference type="EMBL" id="GAA0856408.1"/>
    </source>
</evidence>
<dbReference type="SUPFAM" id="SSF56784">
    <property type="entry name" value="HAD-like"/>
    <property type="match status" value="1"/>
</dbReference>
<evidence type="ECO:0000256" key="2">
    <source>
        <dbReference type="ARBA" id="ARBA00022801"/>
    </source>
</evidence>
<evidence type="ECO:0000256" key="3">
    <source>
        <dbReference type="ARBA" id="ARBA00022842"/>
    </source>
</evidence>
<name>A0ABP3WTA2_9ALTE</name>
<accession>A0ABP3WTA2</accession>
<dbReference type="Proteomes" id="UP001500359">
    <property type="component" value="Unassembled WGS sequence"/>
</dbReference>
<dbReference type="Gene3D" id="1.20.120.1600">
    <property type="match status" value="1"/>
</dbReference>
<evidence type="ECO:0000313" key="5">
    <source>
        <dbReference type="Proteomes" id="UP001500359"/>
    </source>
</evidence>
<proteinExistence type="predicted"/>
<keyword evidence="2" id="KW-0378">Hydrolase</keyword>
<sequence>MNFFRAMSTIKAISFDLDDTLYENHSLMITAEQQLQTYLREHYPQTQKMQPADWRSVKRRHLQDTPELASDMGELRRRTLHSGLQQCGYQDQALKKAVSDCFDYFYYQRSNFQVNKTICSLLAELAEKVPLIAITNGNVNLQQIGIADYFTHCLKASLQQPMKPHPMMFDRAATILGIPHKQVLHVGDNLEKDVMGAIAAGMQSAWYACNRKMHINHERITVLPHVKLTELTDLKKLVG</sequence>
<dbReference type="InterPro" id="IPR023214">
    <property type="entry name" value="HAD_sf"/>
</dbReference>
<comment type="caution">
    <text evidence="4">The sequence shown here is derived from an EMBL/GenBank/DDBJ whole genome shotgun (WGS) entry which is preliminary data.</text>
</comment>
<gene>
    <name evidence="4" type="primary">yigB</name>
    <name evidence="4" type="ORF">GCM10009114_18220</name>
</gene>
<dbReference type="Pfam" id="PF00702">
    <property type="entry name" value="Hydrolase"/>
    <property type="match status" value="1"/>
</dbReference>
<reference evidence="5" key="1">
    <citation type="journal article" date="2019" name="Int. J. Syst. Evol. Microbiol.">
        <title>The Global Catalogue of Microorganisms (GCM) 10K type strain sequencing project: providing services to taxonomists for standard genome sequencing and annotation.</title>
        <authorList>
            <consortium name="The Broad Institute Genomics Platform"/>
            <consortium name="The Broad Institute Genome Sequencing Center for Infectious Disease"/>
            <person name="Wu L."/>
            <person name="Ma J."/>
        </authorList>
    </citation>
    <scope>NUCLEOTIDE SEQUENCE [LARGE SCALE GENOMIC DNA]</scope>
    <source>
        <strain evidence="5">JCM 15896</strain>
    </source>
</reference>
<dbReference type="RefSeq" id="WP_343858997.1">
    <property type="nucleotide sequence ID" value="NZ_BAAAFD010000004.1"/>
</dbReference>
<dbReference type="NCBIfam" id="TIGR01509">
    <property type="entry name" value="HAD-SF-IA-v3"/>
    <property type="match status" value="1"/>
</dbReference>